<keyword evidence="2" id="KW-1185">Reference proteome</keyword>
<reference evidence="1" key="2">
    <citation type="journal article" date="2022" name="New Phytol.">
        <title>Evolutionary transition to the ectomycorrhizal habit in the genomes of a hyperdiverse lineage of mushroom-forming fungi.</title>
        <authorList>
            <person name="Looney B."/>
            <person name="Miyauchi S."/>
            <person name="Morin E."/>
            <person name="Drula E."/>
            <person name="Courty P.E."/>
            <person name="Kohler A."/>
            <person name="Kuo A."/>
            <person name="LaButti K."/>
            <person name="Pangilinan J."/>
            <person name="Lipzen A."/>
            <person name="Riley R."/>
            <person name="Andreopoulos W."/>
            <person name="He G."/>
            <person name="Johnson J."/>
            <person name="Nolan M."/>
            <person name="Tritt A."/>
            <person name="Barry K.W."/>
            <person name="Grigoriev I.V."/>
            <person name="Nagy L.G."/>
            <person name="Hibbett D."/>
            <person name="Henrissat B."/>
            <person name="Matheny P.B."/>
            <person name="Labbe J."/>
            <person name="Martin F.M."/>
        </authorList>
    </citation>
    <scope>NUCLEOTIDE SEQUENCE</scope>
    <source>
        <strain evidence="1">FP105234-sp</strain>
    </source>
</reference>
<organism evidence="1 2">
    <name type="scientific">Auriscalpium vulgare</name>
    <dbReference type="NCBI Taxonomy" id="40419"/>
    <lineage>
        <taxon>Eukaryota</taxon>
        <taxon>Fungi</taxon>
        <taxon>Dikarya</taxon>
        <taxon>Basidiomycota</taxon>
        <taxon>Agaricomycotina</taxon>
        <taxon>Agaricomycetes</taxon>
        <taxon>Russulales</taxon>
        <taxon>Auriscalpiaceae</taxon>
        <taxon>Auriscalpium</taxon>
    </lineage>
</organism>
<reference evidence="1" key="1">
    <citation type="submission" date="2021-02" db="EMBL/GenBank/DDBJ databases">
        <authorList>
            <consortium name="DOE Joint Genome Institute"/>
            <person name="Ahrendt S."/>
            <person name="Looney B.P."/>
            <person name="Miyauchi S."/>
            <person name="Morin E."/>
            <person name="Drula E."/>
            <person name="Courty P.E."/>
            <person name="Chicoki N."/>
            <person name="Fauchery L."/>
            <person name="Kohler A."/>
            <person name="Kuo A."/>
            <person name="Labutti K."/>
            <person name="Pangilinan J."/>
            <person name="Lipzen A."/>
            <person name="Riley R."/>
            <person name="Andreopoulos W."/>
            <person name="He G."/>
            <person name="Johnson J."/>
            <person name="Barry K.W."/>
            <person name="Grigoriev I.V."/>
            <person name="Nagy L."/>
            <person name="Hibbett D."/>
            <person name="Henrissat B."/>
            <person name="Matheny P.B."/>
            <person name="Labbe J."/>
            <person name="Martin F."/>
        </authorList>
    </citation>
    <scope>NUCLEOTIDE SEQUENCE</scope>
    <source>
        <strain evidence="1">FP105234-sp</strain>
    </source>
</reference>
<accession>A0ACB8RLM6</accession>
<protein>
    <submittedName>
        <fullName evidence="1">Uncharacterized protein</fullName>
    </submittedName>
</protein>
<comment type="caution">
    <text evidence="1">The sequence shown here is derived from an EMBL/GenBank/DDBJ whole genome shotgun (WGS) entry which is preliminary data.</text>
</comment>
<gene>
    <name evidence="1" type="ORF">FA95DRAFT_1574396</name>
</gene>
<sequence>MAPLSHLIPSTFSLFRDARRSVHLASSWRPAAVPPSYAFAFIFIALLLLFFIGRALCIVLRDQGDANEAAFPSCEEGRPLKSAYADTRQEALRTACAITVAELVRAKRTKDAQAAVLAADLEQARATMSAHDATYAALQARIAELECDRAALLRQEAGRGAVERAFEAQIAKLEEALDAAADDTAQTLAEHRQTISKLEAEHDDTRVCLLVMTTARDVGYQLVAEKAAHIKQLSEAMLQMRTRLRLKNKNLKSRVAELEKNQDARLIELVQETDAQKDQLQALNDEKEVLLSMLAEARLEDDEQRSIIAAGKEAFSEENEQLKALVEQLRGTIASLTTEKADLVHKAADQETLLMELIEESNDQKDMLDAATVEKDLLLSVAAEDELALTTERNEAVEAAAMAQAEVKRLEAALEVSSITQHELSAQLASAEATSEDYQETDAQKDQLQALNDEKEVLLSMLAEARLEDDEQRAIIAAGKEAFSEENEQLKALVEQLRGTIASLTTEKADLVHKAADQETLLMELIEESNDQKDMLDAATVEKDLLLSVAAEDELALTTERNEAVEAAAMAQAEVKRLEAALEVSSITQHELSAQLASAEATSEDYQVQIDIQNSAFAALEKDMSALEIKFEKYVEATDAHVCELDELIADKTELAEQVDEKDAVIAALRERIEHLESKLENQFWSSSSPAAQPASLTTKDAPLITPPATPESSDSDSDDDDTWPSDLPPMTSSSAKVTDRQRPILRAGVLVREALKFCHAPLPRVDVEELAHRLPAPVEYRPYALRDGWRSFHKATRIPSPLSKPSGLRSASWGDEDDDDEVTSPTPSKVWVPKSPSSPNRSLSSSPTPSPSPSRIPVFCPMF</sequence>
<name>A0ACB8RLM6_9AGAM</name>
<evidence type="ECO:0000313" key="1">
    <source>
        <dbReference type="EMBL" id="KAI0044551.1"/>
    </source>
</evidence>
<dbReference type="EMBL" id="MU275979">
    <property type="protein sequence ID" value="KAI0044551.1"/>
    <property type="molecule type" value="Genomic_DNA"/>
</dbReference>
<proteinExistence type="predicted"/>
<dbReference type="Proteomes" id="UP000814033">
    <property type="component" value="Unassembled WGS sequence"/>
</dbReference>
<evidence type="ECO:0000313" key="2">
    <source>
        <dbReference type="Proteomes" id="UP000814033"/>
    </source>
</evidence>